<dbReference type="Gene3D" id="1.20.58.1610">
    <property type="entry name" value="NADH:ubiquinone/plastoquinone oxidoreductase, chain 3"/>
    <property type="match status" value="1"/>
</dbReference>
<keyword evidence="4 7" id="KW-0812">Transmembrane</keyword>
<evidence type="ECO:0000256" key="6">
    <source>
        <dbReference type="ARBA" id="ARBA00023136"/>
    </source>
</evidence>
<dbReference type="STRING" id="1513896.SAMN05660841_00648"/>
<evidence type="ECO:0000256" key="2">
    <source>
        <dbReference type="ARBA" id="ARBA00008472"/>
    </source>
</evidence>
<comment type="similarity">
    <text evidence="2 7 8">Belongs to the complex I subunit 3 family.</text>
</comment>
<evidence type="ECO:0000256" key="4">
    <source>
        <dbReference type="ARBA" id="ARBA00022692"/>
    </source>
</evidence>
<dbReference type="PANTHER" id="PTHR11058:SF9">
    <property type="entry name" value="NADH-UBIQUINONE OXIDOREDUCTASE CHAIN 3"/>
    <property type="match status" value="1"/>
</dbReference>
<evidence type="ECO:0000256" key="8">
    <source>
        <dbReference type="RuleBase" id="RU003639"/>
    </source>
</evidence>
<dbReference type="OrthoDB" id="9791970at2"/>
<keyword evidence="10" id="KW-1185">Reference proteome</keyword>
<dbReference type="InterPro" id="IPR000440">
    <property type="entry name" value="NADH_UbQ/plastoQ_OxRdtase_su3"/>
</dbReference>
<comment type="function">
    <text evidence="7">NDH-1 shuttles electrons from NADH, via FMN and iron-sulfur (Fe-S) centers, to quinones in the respiratory chain. The immediate electron acceptor for the enzyme in this species is believed to be a menaquinone. Couples the redox reaction to proton translocation (for every two electrons transferred, four hydrogen ions are translocated across the cytoplasmic membrane), and thus conserves the redox energy in a proton gradient.</text>
</comment>
<dbReference type="EC" id="7.1.1.-" evidence="7"/>
<evidence type="ECO:0000256" key="1">
    <source>
        <dbReference type="ARBA" id="ARBA00004141"/>
    </source>
</evidence>
<comment type="subcellular location">
    <subcellularLocation>
        <location evidence="7 8">Cell membrane</location>
        <topology evidence="7 8">Multi-pass membrane protein</topology>
    </subcellularLocation>
    <subcellularLocation>
        <location evidence="1">Membrane</location>
        <topology evidence="1">Multi-pass membrane protein</topology>
    </subcellularLocation>
</comment>
<comment type="catalytic activity">
    <reaction evidence="7 8">
        <text>a quinone + NADH + 5 H(+)(in) = a quinol + NAD(+) + 4 H(+)(out)</text>
        <dbReference type="Rhea" id="RHEA:57888"/>
        <dbReference type="ChEBI" id="CHEBI:15378"/>
        <dbReference type="ChEBI" id="CHEBI:24646"/>
        <dbReference type="ChEBI" id="CHEBI:57540"/>
        <dbReference type="ChEBI" id="CHEBI:57945"/>
        <dbReference type="ChEBI" id="CHEBI:132124"/>
    </reaction>
</comment>
<protein>
    <recommendedName>
        <fullName evidence="7">NADH-quinone oxidoreductase subunit A</fullName>
        <ecNumber evidence="7">7.1.1.-</ecNumber>
    </recommendedName>
    <alternativeName>
        <fullName evidence="7">NADH dehydrogenase I subunit A</fullName>
    </alternativeName>
    <alternativeName>
        <fullName evidence="7">NDH-1 subunit A</fullName>
    </alternativeName>
    <alternativeName>
        <fullName evidence="7">NUO1</fullName>
    </alternativeName>
</protein>
<keyword evidence="5 7" id="KW-1133">Transmembrane helix</keyword>
<dbReference type="InterPro" id="IPR023043">
    <property type="entry name" value="NAD(P)H_OxRDtase_bac/plastid"/>
</dbReference>
<keyword evidence="7" id="KW-1278">Translocase</keyword>
<keyword evidence="7 8" id="KW-0874">Quinone</keyword>
<dbReference type="GO" id="GO:0050136">
    <property type="term" value="F:NADH dehydrogenase (quinone) (non-electrogenic) activity"/>
    <property type="evidence" value="ECO:0007669"/>
    <property type="project" value="UniProtKB-UniRule"/>
</dbReference>
<evidence type="ECO:0000256" key="3">
    <source>
        <dbReference type="ARBA" id="ARBA00022448"/>
    </source>
</evidence>
<proteinExistence type="inferred from homology"/>
<dbReference type="GO" id="GO:0008137">
    <property type="term" value="F:NADH dehydrogenase (ubiquinone) activity"/>
    <property type="evidence" value="ECO:0007669"/>
    <property type="project" value="InterPro"/>
</dbReference>
<comment type="subunit">
    <text evidence="7">NDH-1 is composed of 14 different subunits. Subunits NuoA, H, J, K, L, M, N constitute the membrane sector of the complex.</text>
</comment>
<evidence type="ECO:0000256" key="5">
    <source>
        <dbReference type="ARBA" id="ARBA00022989"/>
    </source>
</evidence>
<feature type="transmembrane region" description="Helical" evidence="7">
    <location>
        <begin position="12"/>
        <end position="36"/>
    </location>
</feature>
<feature type="transmembrane region" description="Helical" evidence="7">
    <location>
        <begin position="66"/>
        <end position="90"/>
    </location>
</feature>
<sequence>MDDHPTQLSAYGSILLMGIIGILLVCVTIFLAKLIAPNKPNPIKESTYECGEETVGSAWVQFNPRFYVIALIFLLFDVELIFIFPWSVVFGNESLIAADNRWGWFTLAEMAIFLSILIIGLIYVWRKGDLNWIKATYKIPSVDVNIPPSAYAQLNNKVYEVRDFRSTEGIVESMNDSPKVDNLAKPSVGFKPRFKKPGL</sequence>
<keyword evidence="3 7" id="KW-0813">Transport</keyword>
<dbReference type="RefSeq" id="WP_079641158.1">
    <property type="nucleotide sequence ID" value="NZ_FUZF01000002.1"/>
</dbReference>
<keyword evidence="7" id="KW-1003">Cell membrane</keyword>
<dbReference type="AlphaFoldDB" id="A0A1T5BFH3"/>
<keyword evidence="7 8" id="KW-0520">NAD</keyword>
<evidence type="ECO:0000256" key="7">
    <source>
        <dbReference type="HAMAP-Rule" id="MF_01394"/>
    </source>
</evidence>
<dbReference type="GO" id="GO:0005886">
    <property type="term" value="C:plasma membrane"/>
    <property type="evidence" value="ECO:0007669"/>
    <property type="project" value="UniProtKB-SubCell"/>
</dbReference>
<accession>A0A1T5BFH3</accession>
<evidence type="ECO:0000313" key="10">
    <source>
        <dbReference type="Proteomes" id="UP000190150"/>
    </source>
</evidence>
<dbReference type="Proteomes" id="UP000190150">
    <property type="component" value="Unassembled WGS sequence"/>
</dbReference>
<name>A0A1T5BFH3_9SPHI</name>
<dbReference type="HAMAP" id="MF_01394">
    <property type="entry name" value="NDH1_NuoA"/>
    <property type="match status" value="1"/>
</dbReference>
<feature type="transmembrane region" description="Helical" evidence="7">
    <location>
        <begin position="102"/>
        <end position="125"/>
    </location>
</feature>
<gene>
    <name evidence="7" type="primary">nuoA</name>
    <name evidence="9" type="ORF">SAMN05660841_00648</name>
</gene>
<dbReference type="Pfam" id="PF00507">
    <property type="entry name" value="Oxidored_q4"/>
    <property type="match status" value="1"/>
</dbReference>
<dbReference type="EMBL" id="FUZF01000002">
    <property type="protein sequence ID" value="SKB46044.1"/>
    <property type="molecule type" value="Genomic_DNA"/>
</dbReference>
<organism evidence="9 10">
    <name type="scientific">Sphingobacterium nematocida</name>
    <dbReference type="NCBI Taxonomy" id="1513896"/>
    <lineage>
        <taxon>Bacteria</taxon>
        <taxon>Pseudomonadati</taxon>
        <taxon>Bacteroidota</taxon>
        <taxon>Sphingobacteriia</taxon>
        <taxon>Sphingobacteriales</taxon>
        <taxon>Sphingobacteriaceae</taxon>
        <taxon>Sphingobacterium</taxon>
    </lineage>
</organism>
<reference evidence="10" key="1">
    <citation type="submission" date="2017-02" db="EMBL/GenBank/DDBJ databases">
        <authorList>
            <person name="Varghese N."/>
            <person name="Submissions S."/>
        </authorList>
    </citation>
    <scope>NUCLEOTIDE SEQUENCE [LARGE SCALE GENOMIC DNA]</scope>
    <source>
        <strain evidence="10">DSM 24091</strain>
    </source>
</reference>
<dbReference type="PANTHER" id="PTHR11058">
    <property type="entry name" value="NADH-UBIQUINONE OXIDOREDUCTASE CHAIN 3"/>
    <property type="match status" value="1"/>
</dbReference>
<keyword evidence="6 7" id="KW-0472">Membrane</keyword>
<dbReference type="InterPro" id="IPR038430">
    <property type="entry name" value="NDAH_ubi_oxred_su3_sf"/>
</dbReference>
<dbReference type="GO" id="GO:0030964">
    <property type="term" value="C:NADH dehydrogenase complex"/>
    <property type="evidence" value="ECO:0007669"/>
    <property type="project" value="TreeGrafter"/>
</dbReference>
<dbReference type="GO" id="GO:0048038">
    <property type="term" value="F:quinone binding"/>
    <property type="evidence" value="ECO:0007669"/>
    <property type="project" value="UniProtKB-KW"/>
</dbReference>
<evidence type="ECO:0000313" key="9">
    <source>
        <dbReference type="EMBL" id="SKB46044.1"/>
    </source>
</evidence>